<dbReference type="SUPFAM" id="SSF101967">
    <property type="entry name" value="Adhesin YadA, collagen-binding domain"/>
    <property type="match status" value="1"/>
</dbReference>
<keyword evidence="7 11" id="KW-0732">Signal</keyword>
<dbReference type="EMBL" id="JABAFG010000002">
    <property type="protein sequence ID" value="NME27271.1"/>
    <property type="molecule type" value="Genomic_DNA"/>
</dbReference>
<dbReference type="Pfam" id="PF05658">
    <property type="entry name" value="YadA_head"/>
    <property type="match status" value="2"/>
</dbReference>
<keyword evidence="6" id="KW-0812">Transmembrane</keyword>
<evidence type="ECO:0000256" key="6">
    <source>
        <dbReference type="ARBA" id="ARBA00022692"/>
    </source>
</evidence>
<feature type="domain" description="Trimeric autotransporter adhesin YadA-like stalk" evidence="14">
    <location>
        <begin position="230"/>
        <end position="271"/>
    </location>
</feature>
<organism evidence="15 16">
    <name type="scientific">Megasphaera hexanoica</name>
    <dbReference type="NCBI Taxonomy" id="1675036"/>
    <lineage>
        <taxon>Bacteria</taxon>
        <taxon>Bacillati</taxon>
        <taxon>Bacillota</taxon>
        <taxon>Negativicutes</taxon>
        <taxon>Veillonellales</taxon>
        <taxon>Veillonellaceae</taxon>
        <taxon>Megasphaera</taxon>
    </lineage>
</organism>
<keyword evidence="10" id="KW-0998">Cell outer membrane</keyword>
<dbReference type="Proteomes" id="UP000591071">
    <property type="component" value="Unassembled WGS sequence"/>
</dbReference>
<dbReference type="GO" id="GO:0009279">
    <property type="term" value="C:cell outer membrane"/>
    <property type="evidence" value="ECO:0007669"/>
    <property type="project" value="UniProtKB-SubCell"/>
</dbReference>
<feature type="domain" description="Trimeric autotransporter adhesin YadA-like head" evidence="13">
    <location>
        <begin position="123"/>
        <end position="146"/>
    </location>
</feature>
<dbReference type="InterPro" id="IPR011049">
    <property type="entry name" value="Serralysin-like_metalloprot_C"/>
</dbReference>
<feature type="chain" id="PRO_5032811589" evidence="11">
    <location>
        <begin position="34"/>
        <end position="438"/>
    </location>
</feature>
<evidence type="ECO:0000256" key="11">
    <source>
        <dbReference type="SAM" id="SignalP"/>
    </source>
</evidence>
<evidence type="ECO:0000256" key="9">
    <source>
        <dbReference type="ARBA" id="ARBA00023136"/>
    </source>
</evidence>
<evidence type="ECO:0000313" key="16">
    <source>
        <dbReference type="Proteomes" id="UP000591071"/>
    </source>
</evidence>
<dbReference type="InterPro" id="IPR008640">
    <property type="entry name" value="Adhesin_Head_dom"/>
</dbReference>
<protein>
    <submittedName>
        <fullName evidence="15">Uncharacterized protein</fullName>
    </submittedName>
</protein>
<keyword evidence="4" id="KW-0813">Transport</keyword>
<evidence type="ECO:0000256" key="1">
    <source>
        <dbReference type="ARBA" id="ARBA00004241"/>
    </source>
</evidence>
<feature type="signal peptide" evidence="11">
    <location>
        <begin position="1"/>
        <end position="33"/>
    </location>
</feature>
<dbReference type="GO" id="GO:0009986">
    <property type="term" value="C:cell surface"/>
    <property type="evidence" value="ECO:0007669"/>
    <property type="project" value="UniProtKB-SubCell"/>
</dbReference>
<comment type="similarity">
    <text evidence="3">Belongs to the autotransporter-2 (AT-2) (TC 1.B.40) family.</text>
</comment>
<dbReference type="Gene3D" id="3.30.1300.30">
    <property type="entry name" value="GSPII I/J protein-like"/>
    <property type="match status" value="1"/>
</dbReference>
<dbReference type="AlphaFoldDB" id="A0A848BLZ2"/>
<dbReference type="Pfam" id="PF05662">
    <property type="entry name" value="YadA_stalk"/>
    <property type="match status" value="1"/>
</dbReference>
<dbReference type="InterPro" id="IPR008635">
    <property type="entry name" value="Coiled_stalk_dom"/>
</dbReference>
<dbReference type="Gene3D" id="6.10.250.1970">
    <property type="match status" value="1"/>
</dbReference>
<reference evidence="15 16" key="1">
    <citation type="submission" date="2020-04" db="EMBL/GenBank/DDBJ databases">
        <authorList>
            <person name="Hitch T.C.A."/>
            <person name="Wylensek D."/>
            <person name="Clavel T."/>
        </authorList>
    </citation>
    <scope>NUCLEOTIDE SEQUENCE [LARGE SCALE GENOMIC DNA]</scope>
    <source>
        <strain evidence="15 16">Oil-RF-744-FAT-WT-6-1</strain>
    </source>
</reference>
<evidence type="ECO:0000256" key="8">
    <source>
        <dbReference type="ARBA" id="ARBA00022927"/>
    </source>
</evidence>
<evidence type="ECO:0000259" key="13">
    <source>
        <dbReference type="Pfam" id="PF05658"/>
    </source>
</evidence>
<dbReference type="RefSeq" id="WP_170087083.1">
    <property type="nucleotide sequence ID" value="NZ_JABAFG010000002.1"/>
</dbReference>
<evidence type="ECO:0000256" key="2">
    <source>
        <dbReference type="ARBA" id="ARBA00004442"/>
    </source>
</evidence>
<evidence type="ECO:0000259" key="14">
    <source>
        <dbReference type="Pfam" id="PF05662"/>
    </source>
</evidence>
<evidence type="ECO:0000256" key="5">
    <source>
        <dbReference type="ARBA" id="ARBA00022452"/>
    </source>
</evidence>
<evidence type="ECO:0000256" key="7">
    <source>
        <dbReference type="ARBA" id="ARBA00022729"/>
    </source>
</evidence>
<evidence type="ECO:0000313" key="15">
    <source>
        <dbReference type="EMBL" id="NME27271.1"/>
    </source>
</evidence>
<dbReference type="Gene3D" id="2.150.10.10">
    <property type="entry name" value="Serralysin-like metalloprotease, C-terminal"/>
    <property type="match status" value="1"/>
</dbReference>
<dbReference type="InterPro" id="IPR045584">
    <property type="entry name" value="Pilin-like"/>
</dbReference>
<evidence type="ECO:0000256" key="10">
    <source>
        <dbReference type="ARBA" id="ARBA00023237"/>
    </source>
</evidence>
<sequence>MKIHHPRTWKNHAAVLMAVTALCTAAAPFTALAAGPVTASEVNISIKGGTRVLTESGITPGHVYAGADGWSEGAAGNTNSVAMGGGQAGSMSTPASVRGQNSVAVGAGASVDVSTSQNDFNSANATAIGTTASVSAMQGTAVGYSSKVTGAKGTAMGEQSSAEAEDAAAFGEGSHVKAEKSTAIGTGANVGDGANNSVAIGAGSTVYSSDLKSTDKNGVVSLGTGNAERRIIHVADGVNDSDAATVGQLAKATEKSNAAVTANEKKIGSANLSNGSADLTEGINTNTASIQQNSTAIQENTSAIQQNSNAITSLNTHVRSLGQEIDSVGALSAALAGLHPIDYDGSGSRFQISAAAGTYDGKQAVALGGFYHVNRDVMFSLGASSTFGNDRKAAGNFGVTFRVGPGASQSPSQTSSDVEELRAEVEALKAEIQALKAR</sequence>
<feature type="domain" description="Trimeric autotransporter adhesin YadA-like C-terminal membrane anchor" evidence="12">
    <location>
        <begin position="346"/>
        <end position="401"/>
    </location>
</feature>
<evidence type="ECO:0000259" key="12">
    <source>
        <dbReference type="Pfam" id="PF03895"/>
    </source>
</evidence>
<dbReference type="InterPro" id="IPR005594">
    <property type="entry name" value="YadA_C"/>
</dbReference>
<evidence type="ECO:0000256" key="4">
    <source>
        <dbReference type="ARBA" id="ARBA00022448"/>
    </source>
</evidence>
<feature type="domain" description="Trimeric autotransporter adhesin YadA-like head" evidence="13">
    <location>
        <begin position="162"/>
        <end position="188"/>
    </location>
</feature>
<name>A0A848BLZ2_9FIRM</name>
<proteinExistence type="inferred from homology"/>
<keyword evidence="5" id="KW-1134">Transmembrane beta strand</keyword>
<comment type="subcellular location">
    <subcellularLocation>
        <location evidence="2">Cell outer membrane</location>
    </subcellularLocation>
    <subcellularLocation>
        <location evidence="1">Cell surface</location>
    </subcellularLocation>
</comment>
<accession>A0A848BLZ2</accession>
<dbReference type="SUPFAM" id="SSF54523">
    <property type="entry name" value="Pili subunits"/>
    <property type="match status" value="1"/>
</dbReference>
<dbReference type="GO" id="GO:0015031">
    <property type="term" value="P:protein transport"/>
    <property type="evidence" value="ECO:0007669"/>
    <property type="project" value="UniProtKB-KW"/>
</dbReference>
<gene>
    <name evidence="15" type="ORF">HF872_01320</name>
</gene>
<dbReference type="Pfam" id="PF03895">
    <property type="entry name" value="YadA_anchor"/>
    <property type="match status" value="1"/>
</dbReference>
<keyword evidence="8" id="KW-0653">Protein transport</keyword>
<keyword evidence="9" id="KW-0472">Membrane</keyword>
<evidence type="ECO:0000256" key="3">
    <source>
        <dbReference type="ARBA" id="ARBA00005848"/>
    </source>
</evidence>
<comment type="caution">
    <text evidence="15">The sequence shown here is derived from an EMBL/GenBank/DDBJ whole genome shotgun (WGS) entry which is preliminary data.</text>
</comment>